<geneLocation type="plasmid" evidence="1 2">
    <name>pSfHH103e</name>
</geneLocation>
<evidence type="ECO:0000313" key="2">
    <source>
        <dbReference type="Proteomes" id="UP000007735"/>
    </source>
</evidence>
<dbReference type="KEGG" id="sfh:SFHH103_06777"/>
<dbReference type="Gene3D" id="2.40.50.100">
    <property type="match status" value="1"/>
</dbReference>
<sequence length="159" mass="16185">MAGRAKAMTKGRKRKSGSITEQIFDPATLAKIAGWLEDAGVDSIEIETEGGRLMRIVAGTGTASDGAGEAPDVSVSQDEARPAKAPIAGHFLPVHPARDAAEATIGSAVLAEEIIGFVGIGPLITPIHAADAGTLNDCVVEPGSLVGYGDAVFLIEPAQ</sequence>
<dbReference type="SUPFAM" id="SSF51230">
    <property type="entry name" value="Single hybrid motif"/>
    <property type="match status" value="1"/>
</dbReference>
<keyword evidence="1" id="KW-0614">Plasmid</keyword>
<organism evidence="1 2">
    <name type="scientific">Sinorhizobium fredii (strain HH103)</name>
    <dbReference type="NCBI Taxonomy" id="1117943"/>
    <lineage>
        <taxon>Bacteria</taxon>
        <taxon>Pseudomonadati</taxon>
        <taxon>Pseudomonadota</taxon>
        <taxon>Alphaproteobacteria</taxon>
        <taxon>Hyphomicrobiales</taxon>
        <taxon>Rhizobiaceae</taxon>
        <taxon>Sinorhizobium/Ensifer group</taxon>
        <taxon>Sinorhizobium</taxon>
    </lineage>
</organism>
<name>G9AJK3_SINF1</name>
<evidence type="ECO:0008006" key="3">
    <source>
        <dbReference type="Google" id="ProtNLM"/>
    </source>
</evidence>
<dbReference type="PATRIC" id="fig|380.5.peg.6319"/>
<gene>
    <name evidence="1" type="ordered locus">SFHH103_06777</name>
</gene>
<dbReference type="InterPro" id="IPR011053">
    <property type="entry name" value="Single_hybrid_motif"/>
</dbReference>
<reference evidence="1 2" key="1">
    <citation type="journal article" date="2012" name="J. Bacteriol.">
        <title>Genome sequence of the soybean symbiont Sinorhizobium fredii HH103.</title>
        <authorList>
            <person name="Weidner S."/>
            <person name="Becker A."/>
            <person name="Bonilla I."/>
            <person name="Jaenicke S."/>
            <person name="Lloret J."/>
            <person name="Margaret I."/>
            <person name="Puhler A."/>
            <person name="Ruiz-Sainz J.E."/>
            <person name="Schneiker-Bekel S."/>
            <person name="Szczepanowski R."/>
            <person name="Vinardell J.M."/>
            <person name="Zehner S."/>
            <person name="Gottfert M."/>
        </authorList>
    </citation>
    <scope>NUCLEOTIDE SEQUENCE [LARGE SCALE GENOMIC DNA]</scope>
    <source>
        <strain evidence="1 2">HH103</strain>
        <plasmid evidence="2">pSfHH103e</plasmid>
    </source>
</reference>
<dbReference type="HOGENOM" id="CLU_016733_6_0_5"/>
<protein>
    <recommendedName>
        <fullName evidence="3">Lipoyl-binding domain-containing protein</fullName>
    </recommendedName>
</protein>
<accession>G9AJK3</accession>
<dbReference type="Proteomes" id="UP000007735">
    <property type="component" value="Plasmid pSfHH103e"/>
</dbReference>
<proteinExistence type="predicted"/>
<evidence type="ECO:0000313" key="1">
    <source>
        <dbReference type="EMBL" id="CCF01235.1"/>
    </source>
</evidence>
<dbReference type="EMBL" id="HE616899">
    <property type="protein sequence ID" value="CCF01235.1"/>
    <property type="molecule type" value="Genomic_DNA"/>
</dbReference>
<dbReference type="AlphaFoldDB" id="G9AJK3"/>